<feature type="transmembrane region" description="Helical" evidence="5">
    <location>
        <begin position="1106"/>
        <end position="1128"/>
    </location>
</feature>
<evidence type="ECO:0000313" key="8">
    <source>
        <dbReference type="Proteomes" id="UP001219934"/>
    </source>
</evidence>
<keyword evidence="5" id="KW-1133">Transmembrane helix</keyword>
<feature type="domain" description="Ig-like" evidence="6">
    <location>
        <begin position="727"/>
        <end position="818"/>
    </location>
</feature>
<feature type="non-terminal residue" evidence="7">
    <location>
        <position position="1"/>
    </location>
</feature>
<dbReference type="InterPro" id="IPR003598">
    <property type="entry name" value="Ig_sub2"/>
</dbReference>
<keyword evidence="4" id="KW-0393">Immunoglobulin domain</keyword>
<proteinExistence type="predicted"/>
<dbReference type="Gene3D" id="2.60.40.10">
    <property type="entry name" value="Immunoglobulins"/>
    <property type="match status" value="5"/>
</dbReference>
<dbReference type="CDD" id="cd00096">
    <property type="entry name" value="Ig"/>
    <property type="match status" value="1"/>
</dbReference>
<dbReference type="PANTHER" id="PTHR44337">
    <property type="entry name" value="CARCINOEMBRYONIC ANTIGEN-RELATED CELL ADHESION MOLECULE 8"/>
    <property type="match status" value="1"/>
</dbReference>
<dbReference type="AlphaFoldDB" id="A0AAD6AN56"/>
<reference evidence="7" key="1">
    <citation type="submission" date="2022-11" db="EMBL/GenBank/DDBJ databases">
        <title>Chromosome-level genome of Pogonophryne albipinna.</title>
        <authorList>
            <person name="Jo E."/>
        </authorList>
    </citation>
    <scope>NUCLEOTIDE SEQUENCE</scope>
    <source>
        <strain evidence="7">SGF0006</strain>
        <tissue evidence="7">Muscle</tissue>
    </source>
</reference>
<dbReference type="InterPro" id="IPR013783">
    <property type="entry name" value="Ig-like_fold"/>
</dbReference>
<keyword evidence="5" id="KW-0812">Transmembrane</keyword>
<dbReference type="SMART" id="SM00408">
    <property type="entry name" value="IGc2"/>
    <property type="match status" value="3"/>
</dbReference>
<dbReference type="SUPFAM" id="SSF48726">
    <property type="entry name" value="Immunoglobulin"/>
    <property type="match status" value="4"/>
</dbReference>
<dbReference type="EMBL" id="JAPTMU010000018">
    <property type="protein sequence ID" value="KAJ4927804.1"/>
    <property type="molecule type" value="Genomic_DNA"/>
</dbReference>
<dbReference type="InterPro" id="IPR036179">
    <property type="entry name" value="Ig-like_dom_sf"/>
</dbReference>
<feature type="domain" description="Ig-like" evidence="6">
    <location>
        <begin position="908"/>
        <end position="1008"/>
    </location>
</feature>
<keyword evidence="1" id="KW-0732">Signal</keyword>
<keyword evidence="8" id="KW-1185">Reference proteome</keyword>
<dbReference type="InterPro" id="IPR012337">
    <property type="entry name" value="RNaseH-like_sf"/>
</dbReference>
<dbReference type="PANTHER" id="PTHR44337:SF17">
    <property type="entry name" value="CARCINOEMBRYONIC ANTIGEN-RELATED CELL ADHESION MOLECULE 5 ISOFORM X1"/>
    <property type="match status" value="1"/>
</dbReference>
<keyword evidence="2" id="KW-1015">Disulfide bond</keyword>
<evidence type="ECO:0000256" key="4">
    <source>
        <dbReference type="ARBA" id="ARBA00023319"/>
    </source>
</evidence>
<name>A0AAD6AN56_9TELE</name>
<evidence type="ECO:0000313" key="7">
    <source>
        <dbReference type="EMBL" id="KAJ4927804.1"/>
    </source>
</evidence>
<dbReference type="SMART" id="SM00409">
    <property type="entry name" value="IG"/>
    <property type="match status" value="5"/>
</dbReference>
<evidence type="ECO:0000256" key="2">
    <source>
        <dbReference type="ARBA" id="ARBA00023157"/>
    </source>
</evidence>
<dbReference type="PROSITE" id="PS50835">
    <property type="entry name" value="IG_LIKE"/>
    <property type="match status" value="4"/>
</dbReference>
<gene>
    <name evidence="7" type="ORF">JOQ06_015606</name>
</gene>
<sequence>MACDVMTRLQLPLSQLRGQTYDGAANMAGRLQGVQAILRKEQPLAVYCHCGPHCVNLITQAACGASPLVRDAMGLVHELGGFFNQSGKFKLIFQNIAKSEHGSTFTSLKPLCPTRWTVRTPAIRSVLKQYESVLMALEEMASCSSPETSAKANGLHGTFLKGNTVLGLLMAEDLMGDLECLNTSLQLRKQTVSGMLEAVDHVKTSMQDTDHEERLLRGVSVAILTIIEDDDAAISPNVRDVAVVWEGTIQVQLSLSLCWTHSVFGMDVLSVTPLLLLLSFLGCCAGQDVLPDGPVDAVLGKSVTLKTLVDKPVYVFIIWNYNDGSEQTHVATASHSGVKVNDPYIGRVTVNQTNGYLHLEGLLASDNGDYSINIIADDGTTTTGEIHLQVLEWTLNEVYRKRCTSEFPVGWTEVCCHNLLSLCSHSFTLLSLLHSAPTPSLCSHSFTLLPLLHSALTPSLCSHSFTLLSHSFTLLPLLHSALSLLHSALTPSLCSHSFTLLPLLHSALTPSLCSHSFTLLSLLHSALTPSLCSLTPSLCSHSFTLLSHSFTLLSLLHSALSLLHSALTPSLCSHSFTLLPLLHSALTPSLCSHSFTLLSHSFTLLPLLHSALSLLHSALTPSLCYLTPSLCSLTPSLCSLTPSLCSLTPSLCSHSFTLLSHSFKLLSLLHSAPTPSLFSLTPSLCSLTPPLCSHSPALLSLLRSALTPPPCSHSPALLSLLLLLPQPVSAVAITSSLTEATEHNSTVVLTCTAKGSYLKFAWLMGTKAIVADGKRITLKEEKLSSTLTITGVLRTDLPTPVTCNATNNLESQNSAPLSLIVHYGPDEVSITPPNPPKFIRSKSNFSLSCASPSSPPATFSWYQNQQLLVLTGPVLTLEAIEKLKLDSAVVNFTCRAKNAKTQRANSSPTVSFAVMEVISGAKVSGPTSVLLAGNSSANMSCRAASGQVQSVRWEQDGVAVSSVARRSFSPDMSSMLISPLQKEDNGEFTCMLTNPINTDSASYRMVVNYGPEAAQVIGDPAVEVDTKVVLTCSAASVPPANFTWKFNGTKTDVKTAQYQIEAARYKNSGMYMCEAHNPVTGKTSTHTHTLSVKEEGALDEGLSDGAIAGIVIAVLIALGGAIALLFFCRQKGRVSVLKKFLYTAVKLKTVVKGVLECVPLITHVTCIY</sequence>
<evidence type="ECO:0000256" key="5">
    <source>
        <dbReference type="SAM" id="Phobius"/>
    </source>
</evidence>
<dbReference type="InterPro" id="IPR003599">
    <property type="entry name" value="Ig_sub"/>
</dbReference>
<keyword evidence="3" id="KW-0325">Glycoprotein</keyword>
<accession>A0AAD6AN56</accession>
<dbReference type="InterPro" id="IPR007110">
    <property type="entry name" value="Ig-like_dom"/>
</dbReference>
<evidence type="ECO:0000259" key="6">
    <source>
        <dbReference type="PROSITE" id="PS50835"/>
    </source>
</evidence>
<protein>
    <recommendedName>
        <fullName evidence="6">Ig-like domain-containing protein</fullName>
    </recommendedName>
</protein>
<feature type="domain" description="Ig-like" evidence="6">
    <location>
        <begin position="1011"/>
        <end position="1091"/>
    </location>
</feature>
<comment type="caution">
    <text evidence="7">The sequence shown here is derived from an EMBL/GenBank/DDBJ whole genome shotgun (WGS) entry which is preliminary data.</text>
</comment>
<dbReference type="Proteomes" id="UP001219934">
    <property type="component" value="Unassembled WGS sequence"/>
</dbReference>
<organism evidence="7 8">
    <name type="scientific">Pogonophryne albipinna</name>
    <dbReference type="NCBI Taxonomy" id="1090488"/>
    <lineage>
        <taxon>Eukaryota</taxon>
        <taxon>Metazoa</taxon>
        <taxon>Chordata</taxon>
        <taxon>Craniata</taxon>
        <taxon>Vertebrata</taxon>
        <taxon>Euteleostomi</taxon>
        <taxon>Actinopterygii</taxon>
        <taxon>Neopterygii</taxon>
        <taxon>Teleostei</taxon>
        <taxon>Neoteleostei</taxon>
        <taxon>Acanthomorphata</taxon>
        <taxon>Eupercaria</taxon>
        <taxon>Perciformes</taxon>
        <taxon>Notothenioidei</taxon>
        <taxon>Pogonophryne</taxon>
    </lineage>
</organism>
<evidence type="ECO:0000256" key="3">
    <source>
        <dbReference type="ARBA" id="ARBA00023180"/>
    </source>
</evidence>
<dbReference type="Pfam" id="PF13927">
    <property type="entry name" value="Ig_3"/>
    <property type="match status" value="2"/>
</dbReference>
<dbReference type="SUPFAM" id="SSF53098">
    <property type="entry name" value="Ribonuclease H-like"/>
    <property type="match status" value="1"/>
</dbReference>
<feature type="domain" description="Ig-like" evidence="6">
    <location>
        <begin position="825"/>
        <end position="907"/>
    </location>
</feature>
<dbReference type="InterPro" id="IPR052598">
    <property type="entry name" value="IgSF_CEA-related"/>
</dbReference>
<evidence type="ECO:0000256" key="1">
    <source>
        <dbReference type="ARBA" id="ARBA00022729"/>
    </source>
</evidence>
<keyword evidence="5" id="KW-0472">Membrane</keyword>